<evidence type="ECO:0000256" key="1">
    <source>
        <dbReference type="SAM" id="MobiDB-lite"/>
    </source>
</evidence>
<comment type="caution">
    <text evidence="2">The sequence shown here is derived from an EMBL/GenBank/DDBJ whole genome shotgun (WGS) entry which is preliminary data.</text>
</comment>
<gene>
    <name evidence="2" type="ORF">HHI36_017298</name>
</gene>
<feature type="region of interest" description="Disordered" evidence="1">
    <location>
        <begin position="1"/>
        <end position="36"/>
    </location>
</feature>
<reference evidence="2 3" key="1">
    <citation type="journal article" date="2021" name="BMC Biol.">
        <title>Horizontally acquired antibacterial genes associated with adaptive radiation of ladybird beetles.</title>
        <authorList>
            <person name="Li H.S."/>
            <person name="Tang X.F."/>
            <person name="Huang Y.H."/>
            <person name="Xu Z.Y."/>
            <person name="Chen M.L."/>
            <person name="Du X.Y."/>
            <person name="Qiu B.Y."/>
            <person name="Chen P.T."/>
            <person name="Zhang W."/>
            <person name="Slipinski A."/>
            <person name="Escalona H.E."/>
            <person name="Waterhouse R.M."/>
            <person name="Zwick A."/>
            <person name="Pang H."/>
        </authorList>
    </citation>
    <scope>NUCLEOTIDE SEQUENCE [LARGE SCALE GENOMIC DNA]</scope>
    <source>
        <strain evidence="2">SYSU2018</strain>
    </source>
</reference>
<dbReference type="AlphaFoldDB" id="A0ABD2NME5"/>
<accession>A0ABD2NME5</accession>
<dbReference type="Proteomes" id="UP001516400">
    <property type="component" value="Unassembled WGS sequence"/>
</dbReference>
<evidence type="ECO:0000313" key="3">
    <source>
        <dbReference type="Proteomes" id="UP001516400"/>
    </source>
</evidence>
<keyword evidence="3" id="KW-1185">Reference proteome</keyword>
<proteinExistence type="predicted"/>
<dbReference type="EMBL" id="JABFTP020000124">
    <property type="protein sequence ID" value="KAL3279790.1"/>
    <property type="molecule type" value="Genomic_DNA"/>
</dbReference>
<evidence type="ECO:0000313" key="2">
    <source>
        <dbReference type="EMBL" id="KAL3279790.1"/>
    </source>
</evidence>
<sequence>MNNLTFHFRKNQRPKQRRKGEKDKDEDSCVEPSKNSLPPVDLPAVRRAFTALFKLKTSIFENALVNALVTLAGNLQVQLPTRKDKDNQDDVVNVLLIVFEIPALGSGDFLETGLPAICRASQWLTAGVQAKLAKIWSSPFGRSSLRNILENLQQLITLKVIVTQFDRSFIVQDENVITSATKLIKILYYANILAGVLESSSIPEELPISVVDESHPSAKAHKAVPHIDPLADELGIHVLNCRKPYLPFEEFYNELLSDAVEMDRDFANYKSELGEFNKVN</sequence>
<feature type="compositionally biased region" description="Basic residues" evidence="1">
    <location>
        <begin position="7"/>
        <end position="19"/>
    </location>
</feature>
<protein>
    <submittedName>
        <fullName evidence="2">Uncharacterized protein</fullName>
    </submittedName>
</protein>
<organism evidence="2 3">
    <name type="scientific">Cryptolaemus montrouzieri</name>
    <dbReference type="NCBI Taxonomy" id="559131"/>
    <lineage>
        <taxon>Eukaryota</taxon>
        <taxon>Metazoa</taxon>
        <taxon>Ecdysozoa</taxon>
        <taxon>Arthropoda</taxon>
        <taxon>Hexapoda</taxon>
        <taxon>Insecta</taxon>
        <taxon>Pterygota</taxon>
        <taxon>Neoptera</taxon>
        <taxon>Endopterygota</taxon>
        <taxon>Coleoptera</taxon>
        <taxon>Polyphaga</taxon>
        <taxon>Cucujiformia</taxon>
        <taxon>Coccinelloidea</taxon>
        <taxon>Coccinellidae</taxon>
        <taxon>Scymninae</taxon>
        <taxon>Scymnini</taxon>
        <taxon>Cryptolaemus</taxon>
    </lineage>
</organism>
<name>A0ABD2NME5_9CUCU</name>